<evidence type="ECO:0000313" key="1">
    <source>
        <dbReference type="EMBL" id="RDH92252.1"/>
    </source>
</evidence>
<dbReference type="Proteomes" id="UP000255508">
    <property type="component" value="Unassembled WGS sequence"/>
</dbReference>
<organism evidence="1 2">
    <name type="scientific">endosymbiont of Lamellibrachia luymesi</name>
    <dbReference type="NCBI Taxonomy" id="2200907"/>
    <lineage>
        <taxon>Bacteria</taxon>
        <taxon>Pseudomonadati</taxon>
        <taxon>Pseudomonadota</taxon>
        <taxon>Gammaproteobacteria</taxon>
        <taxon>sulfur-oxidizing symbionts</taxon>
    </lineage>
</organism>
<comment type="caution">
    <text evidence="1">The sequence shown here is derived from an EMBL/GenBank/DDBJ whole genome shotgun (WGS) entry which is preliminary data.</text>
</comment>
<sequence length="132" mass="14051">MNRSGLKRVKQGIRIGLLATTLLSPMAMSEGRFGGFLGAGSGEGIANAEGEDIGYQVANVMSGPFDGANPKTHKLWIDDTVFLMHPAMKVIGGPTKLGLLSAIQRGEIVEISVQFDETGATLPVVTEIRRLR</sequence>
<evidence type="ECO:0000313" key="2">
    <source>
        <dbReference type="Proteomes" id="UP000255508"/>
    </source>
</evidence>
<name>A0A370DZT9_9GAMM</name>
<dbReference type="EMBL" id="QFXD01000071">
    <property type="protein sequence ID" value="RDH92252.1"/>
    <property type="molecule type" value="Genomic_DNA"/>
</dbReference>
<dbReference type="AlphaFoldDB" id="A0A370DZT9"/>
<gene>
    <name evidence="1" type="ORF">DIZ79_03920</name>
</gene>
<protein>
    <submittedName>
        <fullName evidence="1">Pilus assembly protein PilY</fullName>
    </submittedName>
</protein>
<accession>A0A370DZT9</accession>
<reference evidence="1 2" key="1">
    <citation type="journal article" date="2018" name="ISME J.">
        <title>Endosymbiont genomes yield clues of tubeworm success.</title>
        <authorList>
            <person name="Li Y."/>
            <person name="Liles M.R."/>
            <person name="Halanych K.M."/>
        </authorList>
    </citation>
    <scope>NUCLEOTIDE SEQUENCE [LARGE SCALE GENOMIC DNA]</scope>
    <source>
        <strain evidence="1">A1422</strain>
    </source>
</reference>
<proteinExistence type="predicted"/>